<dbReference type="Proteomes" id="UP001497480">
    <property type="component" value="Unassembled WGS sequence"/>
</dbReference>
<gene>
    <name evidence="3" type="ORF">LLUT_LOCUS29225</name>
</gene>
<accession>A0AAV1Y549</accession>
<evidence type="ECO:0000256" key="1">
    <source>
        <dbReference type="SAM" id="MobiDB-lite"/>
    </source>
</evidence>
<reference evidence="3 4" key="1">
    <citation type="submission" date="2024-03" db="EMBL/GenBank/DDBJ databases">
        <authorList>
            <person name="Martinez-Hernandez J."/>
        </authorList>
    </citation>
    <scope>NUCLEOTIDE SEQUENCE [LARGE SCALE GENOMIC DNA]</scope>
</reference>
<evidence type="ECO:0000256" key="2">
    <source>
        <dbReference type="SAM" id="SignalP"/>
    </source>
</evidence>
<evidence type="ECO:0000313" key="4">
    <source>
        <dbReference type="Proteomes" id="UP001497480"/>
    </source>
</evidence>
<keyword evidence="2" id="KW-0732">Signal</keyword>
<feature type="compositionally biased region" description="Pro residues" evidence="1">
    <location>
        <begin position="54"/>
        <end position="68"/>
    </location>
</feature>
<sequence>MKILSILLISLCSFQILMLSLSTFTEARPLPLILERWSNFLINTDSEGNVFRPAPHPPPAPNHSPPRGPGISLNPDLSVTVIASKLSQDLVPNQNIASA</sequence>
<dbReference type="AlphaFoldDB" id="A0AAV1Y549"/>
<name>A0AAV1Y549_LUPLU</name>
<protein>
    <submittedName>
        <fullName evidence="3">Uncharacterized protein</fullName>
    </submittedName>
</protein>
<comment type="caution">
    <text evidence="3">The sequence shown here is derived from an EMBL/GenBank/DDBJ whole genome shotgun (WGS) entry which is preliminary data.</text>
</comment>
<keyword evidence="4" id="KW-1185">Reference proteome</keyword>
<feature type="region of interest" description="Disordered" evidence="1">
    <location>
        <begin position="48"/>
        <end position="73"/>
    </location>
</feature>
<evidence type="ECO:0000313" key="3">
    <source>
        <dbReference type="EMBL" id="CAL0328165.1"/>
    </source>
</evidence>
<feature type="chain" id="PRO_5043348459" evidence="2">
    <location>
        <begin position="28"/>
        <end position="99"/>
    </location>
</feature>
<feature type="signal peptide" evidence="2">
    <location>
        <begin position="1"/>
        <end position="27"/>
    </location>
</feature>
<organism evidence="3 4">
    <name type="scientific">Lupinus luteus</name>
    <name type="common">European yellow lupine</name>
    <dbReference type="NCBI Taxonomy" id="3873"/>
    <lineage>
        <taxon>Eukaryota</taxon>
        <taxon>Viridiplantae</taxon>
        <taxon>Streptophyta</taxon>
        <taxon>Embryophyta</taxon>
        <taxon>Tracheophyta</taxon>
        <taxon>Spermatophyta</taxon>
        <taxon>Magnoliopsida</taxon>
        <taxon>eudicotyledons</taxon>
        <taxon>Gunneridae</taxon>
        <taxon>Pentapetalae</taxon>
        <taxon>rosids</taxon>
        <taxon>fabids</taxon>
        <taxon>Fabales</taxon>
        <taxon>Fabaceae</taxon>
        <taxon>Papilionoideae</taxon>
        <taxon>50 kb inversion clade</taxon>
        <taxon>genistoids sensu lato</taxon>
        <taxon>core genistoids</taxon>
        <taxon>Genisteae</taxon>
        <taxon>Lupinus</taxon>
    </lineage>
</organism>
<dbReference type="EMBL" id="CAXHTB010000021">
    <property type="protein sequence ID" value="CAL0328165.1"/>
    <property type="molecule type" value="Genomic_DNA"/>
</dbReference>
<proteinExistence type="predicted"/>